<dbReference type="Proteomes" id="UP001341840">
    <property type="component" value="Unassembled WGS sequence"/>
</dbReference>
<evidence type="ECO:0000313" key="3">
    <source>
        <dbReference type="Proteomes" id="UP001341840"/>
    </source>
</evidence>
<keyword evidence="3" id="KW-1185">Reference proteome</keyword>
<gene>
    <name evidence="2" type="ORF">PIB30_101021</name>
</gene>
<feature type="region of interest" description="Disordered" evidence="1">
    <location>
        <begin position="1"/>
        <end position="51"/>
    </location>
</feature>
<dbReference type="EMBL" id="JASCZI010063311">
    <property type="protein sequence ID" value="MED6141211.1"/>
    <property type="molecule type" value="Genomic_DNA"/>
</dbReference>
<reference evidence="2 3" key="1">
    <citation type="journal article" date="2023" name="Plants (Basel)">
        <title>Bridging the Gap: Combining Genomics and Transcriptomics Approaches to Understand Stylosanthes scabra, an Orphan Legume from the Brazilian Caatinga.</title>
        <authorList>
            <person name="Ferreira-Neto J.R.C."/>
            <person name="da Silva M.D."/>
            <person name="Binneck E."/>
            <person name="de Melo N.F."/>
            <person name="da Silva R.H."/>
            <person name="de Melo A.L.T.M."/>
            <person name="Pandolfi V."/>
            <person name="Bustamante F.O."/>
            <person name="Brasileiro-Vidal A.C."/>
            <person name="Benko-Iseppon A.M."/>
        </authorList>
    </citation>
    <scope>NUCLEOTIDE SEQUENCE [LARGE SCALE GENOMIC DNA]</scope>
    <source>
        <tissue evidence="2">Leaves</tissue>
    </source>
</reference>
<feature type="non-terminal residue" evidence="2">
    <location>
        <position position="1"/>
    </location>
</feature>
<sequence length="77" mass="8590">SKDRSVVSWNQTEDGRNPNSQRRNRGDQQPPTDTWKRNRPEEPDYPAVGSSLKGTLRETYPIDCDRCGGGEVSGRAG</sequence>
<evidence type="ECO:0000256" key="1">
    <source>
        <dbReference type="SAM" id="MobiDB-lite"/>
    </source>
</evidence>
<comment type="caution">
    <text evidence="2">The sequence shown here is derived from an EMBL/GenBank/DDBJ whole genome shotgun (WGS) entry which is preliminary data.</text>
</comment>
<evidence type="ECO:0000313" key="2">
    <source>
        <dbReference type="EMBL" id="MED6141211.1"/>
    </source>
</evidence>
<protein>
    <submittedName>
        <fullName evidence="2">Uncharacterized protein</fullName>
    </submittedName>
</protein>
<feature type="compositionally biased region" description="Polar residues" evidence="1">
    <location>
        <begin position="7"/>
        <end position="32"/>
    </location>
</feature>
<proteinExistence type="predicted"/>
<name>A0ABU6SXL5_9FABA</name>
<accession>A0ABU6SXL5</accession>
<organism evidence="2 3">
    <name type="scientific">Stylosanthes scabra</name>
    <dbReference type="NCBI Taxonomy" id="79078"/>
    <lineage>
        <taxon>Eukaryota</taxon>
        <taxon>Viridiplantae</taxon>
        <taxon>Streptophyta</taxon>
        <taxon>Embryophyta</taxon>
        <taxon>Tracheophyta</taxon>
        <taxon>Spermatophyta</taxon>
        <taxon>Magnoliopsida</taxon>
        <taxon>eudicotyledons</taxon>
        <taxon>Gunneridae</taxon>
        <taxon>Pentapetalae</taxon>
        <taxon>rosids</taxon>
        <taxon>fabids</taxon>
        <taxon>Fabales</taxon>
        <taxon>Fabaceae</taxon>
        <taxon>Papilionoideae</taxon>
        <taxon>50 kb inversion clade</taxon>
        <taxon>dalbergioids sensu lato</taxon>
        <taxon>Dalbergieae</taxon>
        <taxon>Pterocarpus clade</taxon>
        <taxon>Stylosanthes</taxon>
    </lineage>
</organism>